<evidence type="ECO:0000259" key="9">
    <source>
        <dbReference type="PROSITE" id="PS50893"/>
    </source>
</evidence>
<dbReference type="PANTHER" id="PTHR24221:SF654">
    <property type="entry name" value="ATP-BINDING CASSETTE SUB-FAMILY B MEMBER 6"/>
    <property type="match status" value="1"/>
</dbReference>
<evidence type="ECO:0000256" key="4">
    <source>
        <dbReference type="ARBA" id="ARBA00022840"/>
    </source>
</evidence>
<evidence type="ECO:0000259" key="10">
    <source>
        <dbReference type="PROSITE" id="PS50929"/>
    </source>
</evidence>
<dbReference type="InterPro" id="IPR003439">
    <property type="entry name" value="ABC_transporter-like_ATP-bd"/>
</dbReference>
<gene>
    <name evidence="11" type="primary">prsD</name>
    <name evidence="11" type="ORF">GCM10007854_21940</name>
</gene>
<dbReference type="Proteomes" id="UP001161390">
    <property type="component" value="Unassembled WGS sequence"/>
</dbReference>
<evidence type="ECO:0000256" key="6">
    <source>
        <dbReference type="ARBA" id="ARBA00023136"/>
    </source>
</evidence>
<dbReference type="InterPro" id="IPR039421">
    <property type="entry name" value="Type_1_exporter"/>
</dbReference>
<dbReference type="InterPro" id="IPR036640">
    <property type="entry name" value="ABC1_TM_sf"/>
</dbReference>
<feature type="domain" description="ABC transporter" evidence="9">
    <location>
        <begin position="345"/>
        <end position="581"/>
    </location>
</feature>
<evidence type="ECO:0000313" key="11">
    <source>
        <dbReference type="EMBL" id="GLQ21239.1"/>
    </source>
</evidence>
<dbReference type="Pfam" id="PF00664">
    <property type="entry name" value="ABC_membrane"/>
    <property type="match status" value="1"/>
</dbReference>
<dbReference type="InterPro" id="IPR003593">
    <property type="entry name" value="AAA+_ATPase"/>
</dbReference>
<sequence>MGAAARKTKNGSGDAPDRTGLRSPVGEVLAKARSAFVGIGIFSFFVNLLMLTGPIYMLQVYDRVLMSRSMATLIFISVAMLMLYAFMGLFDFWRSRVLVRVADDFEGIMNSRTFAPWLRRSSQGGAATRSAPLSDISTIRQFLSGNAPGAFFDLPWVPAFIALIFFLHWTLGVLAIVGTLIILISAIISSKRVAKPMAESLKMRRLEQAFAASAQRNAEAVQAMGMTDHIRARWAQFNSTGSRETVNAADRTGGATAFTKSFRMFLQSAMLGAGGALAIQQIITPGAMIAGSIILGRALAPVQMVVGQWRSVGQSRDAYERLNEFHLDETISQPPTQLPDPTGHLTVQDVTAGPPGASRAVLSGLNFEVRPGQGLGVIGPSASGKSTLARLLVGVWTPQRGSIRIDGATFDQWDRTVIGQKIGYLPQTVELFDGTIAENIARFDPHATDEDVIAAAQWAGVHELILKLPDGYDSLIGPGQTVLSGGQTQRIGLARALFGTPKLIVLDEPNASLDQEGDQALTRAIAKAREDGAAVIVMAHRPSAIAAVDLILSLRDGQQEAFGLKEDVMAQMRERVEAAKASVVRKKGAGRTAATDKTGDASKPAPDSKVAPKTKARSGTKTPSGVKPVPMPRSAGPVSGAVPMTLKRPGQGETL</sequence>
<reference evidence="11" key="2">
    <citation type="submission" date="2023-01" db="EMBL/GenBank/DDBJ databases">
        <title>Draft genome sequence of Algimonas porphyrae strain NBRC 108216.</title>
        <authorList>
            <person name="Sun Q."/>
            <person name="Mori K."/>
        </authorList>
    </citation>
    <scope>NUCLEOTIDE SEQUENCE</scope>
    <source>
        <strain evidence="11">NBRC 108216</strain>
    </source>
</reference>
<organism evidence="11 12">
    <name type="scientific">Algimonas porphyrae</name>
    <dbReference type="NCBI Taxonomy" id="1128113"/>
    <lineage>
        <taxon>Bacteria</taxon>
        <taxon>Pseudomonadati</taxon>
        <taxon>Pseudomonadota</taxon>
        <taxon>Alphaproteobacteria</taxon>
        <taxon>Maricaulales</taxon>
        <taxon>Robiginitomaculaceae</taxon>
        <taxon>Algimonas</taxon>
    </lineage>
</organism>
<evidence type="ECO:0000256" key="8">
    <source>
        <dbReference type="SAM" id="Phobius"/>
    </source>
</evidence>
<dbReference type="Pfam" id="PF00005">
    <property type="entry name" value="ABC_tran"/>
    <property type="match status" value="1"/>
</dbReference>
<dbReference type="CDD" id="cd03246">
    <property type="entry name" value="ABCC_Protease_Secretion"/>
    <property type="match status" value="1"/>
</dbReference>
<dbReference type="RefSeq" id="WP_284372587.1">
    <property type="nucleotide sequence ID" value="NZ_BSNJ01000004.1"/>
</dbReference>
<protein>
    <submittedName>
        <fullName evidence="11">Type I secretion system ATP-binding protein PrsD</fullName>
    </submittedName>
</protein>
<evidence type="ECO:0000313" key="12">
    <source>
        <dbReference type="Proteomes" id="UP001161390"/>
    </source>
</evidence>
<reference evidence="11" key="1">
    <citation type="journal article" date="2014" name="Int. J. Syst. Evol. Microbiol.">
        <title>Complete genome of a new Firmicutes species belonging to the dominant human colonic microbiota ('Ruminococcus bicirculans') reveals two chromosomes and a selective capacity to utilize plant glucans.</title>
        <authorList>
            <consortium name="NISC Comparative Sequencing Program"/>
            <person name="Wegmann U."/>
            <person name="Louis P."/>
            <person name="Goesmann A."/>
            <person name="Henrissat B."/>
            <person name="Duncan S.H."/>
            <person name="Flint H.J."/>
        </authorList>
    </citation>
    <scope>NUCLEOTIDE SEQUENCE</scope>
    <source>
        <strain evidence="11">NBRC 108216</strain>
    </source>
</reference>
<dbReference type="PANTHER" id="PTHR24221">
    <property type="entry name" value="ATP-BINDING CASSETTE SUB-FAMILY B"/>
    <property type="match status" value="1"/>
</dbReference>
<keyword evidence="3" id="KW-0547">Nucleotide-binding</keyword>
<dbReference type="PROSITE" id="PS50929">
    <property type="entry name" value="ABC_TM1F"/>
    <property type="match status" value="1"/>
</dbReference>
<proteinExistence type="predicted"/>
<keyword evidence="12" id="KW-1185">Reference proteome</keyword>
<feature type="transmembrane region" description="Helical" evidence="8">
    <location>
        <begin position="70"/>
        <end position="90"/>
    </location>
</feature>
<keyword evidence="4 11" id="KW-0067">ATP-binding</keyword>
<feature type="transmembrane region" description="Helical" evidence="8">
    <location>
        <begin position="159"/>
        <end position="188"/>
    </location>
</feature>
<dbReference type="SUPFAM" id="SSF90123">
    <property type="entry name" value="ABC transporter transmembrane region"/>
    <property type="match status" value="1"/>
</dbReference>
<dbReference type="InterPro" id="IPR010128">
    <property type="entry name" value="ATPase_T1SS_PrtD-like"/>
</dbReference>
<feature type="transmembrane region" description="Helical" evidence="8">
    <location>
        <begin position="35"/>
        <end position="58"/>
    </location>
</feature>
<dbReference type="Gene3D" id="1.20.1560.10">
    <property type="entry name" value="ABC transporter type 1, transmembrane domain"/>
    <property type="match status" value="1"/>
</dbReference>
<comment type="subcellular location">
    <subcellularLocation>
        <location evidence="1">Cell membrane</location>
        <topology evidence="1">Multi-pass membrane protein</topology>
    </subcellularLocation>
</comment>
<feature type="domain" description="ABC transmembrane type-1" evidence="10">
    <location>
        <begin position="37"/>
        <end position="314"/>
    </location>
</feature>
<dbReference type="InterPro" id="IPR027417">
    <property type="entry name" value="P-loop_NTPase"/>
</dbReference>
<dbReference type="GO" id="GO:0005524">
    <property type="term" value="F:ATP binding"/>
    <property type="evidence" value="ECO:0007669"/>
    <property type="project" value="UniProtKB-KW"/>
</dbReference>
<dbReference type="SMART" id="SM00382">
    <property type="entry name" value="AAA"/>
    <property type="match status" value="1"/>
</dbReference>
<dbReference type="PROSITE" id="PS50893">
    <property type="entry name" value="ABC_TRANSPORTER_2"/>
    <property type="match status" value="1"/>
</dbReference>
<dbReference type="NCBIfam" id="TIGR01842">
    <property type="entry name" value="type_I_sec_PrtD"/>
    <property type="match status" value="1"/>
</dbReference>
<dbReference type="EMBL" id="BSNJ01000004">
    <property type="protein sequence ID" value="GLQ21239.1"/>
    <property type="molecule type" value="Genomic_DNA"/>
</dbReference>
<evidence type="ECO:0000256" key="3">
    <source>
        <dbReference type="ARBA" id="ARBA00022741"/>
    </source>
</evidence>
<comment type="caution">
    <text evidence="11">The sequence shown here is derived from an EMBL/GenBank/DDBJ whole genome shotgun (WGS) entry which is preliminary data.</text>
</comment>
<evidence type="ECO:0000256" key="5">
    <source>
        <dbReference type="ARBA" id="ARBA00022989"/>
    </source>
</evidence>
<dbReference type="SUPFAM" id="SSF52540">
    <property type="entry name" value="P-loop containing nucleoside triphosphate hydrolases"/>
    <property type="match status" value="1"/>
</dbReference>
<dbReference type="InterPro" id="IPR011527">
    <property type="entry name" value="ABC1_TM_dom"/>
</dbReference>
<evidence type="ECO:0000256" key="2">
    <source>
        <dbReference type="ARBA" id="ARBA00022692"/>
    </source>
</evidence>
<evidence type="ECO:0000256" key="7">
    <source>
        <dbReference type="SAM" id="MobiDB-lite"/>
    </source>
</evidence>
<accession>A0ABQ5V3E0</accession>
<feature type="region of interest" description="Disordered" evidence="7">
    <location>
        <begin position="581"/>
        <end position="655"/>
    </location>
</feature>
<dbReference type="Gene3D" id="3.40.50.300">
    <property type="entry name" value="P-loop containing nucleotide triphosphate hydrolases"/>
    <property type="match status" value="1"/>
</dbReference>
<name>A0ABQ5V3E0_9PROT</name>
<keyword evidence="5 8" id="KW-1133">Transmembrane helix</keyword>
<keyword evidence="2 8" id="KW-0812">Transmembrane</keyword>
<evidence type="ECO:0000256" key="1">
    <source>
        <dbReference type="ARBA" id="ARBA00004651"/>
    </source>
</evidence>
<keyword evidence="6 8" id="KW-0472">Membrane</keyword>